<dbReference type="Proteomes" id="UP000178911">
    <property type="component" value="Unassembled WGS sequence"/>
</dbReference>
<accession>A0A1F8GFF0</accession>
<dbReference type="AlphaFoldDB" id="A0A1F8GFF0"/>
<name>A0A1F8GFF0_9BACT</name>
<gene>
    <name evidence="2" type="ORF">A3A13_02980</name>
</gene>
<keyword evidence="1" id="KW-0812">Transmembrane</keyword>
<feature type="transmembrane region" description="Helical" evidence="1">
    <location>
        <begin position="69"/>
        <end position="87"/>
    </location>
</feature>
<protein>
    <submittedName>
        <fullName evidence="2">Uncharacterized protein</fullName>
    </submittedName>
</protein>
<keyword evidence="1" id="KW-0472">Membrane</keyword>
<sequence length="161" mass="17392">MTAAVHIAVGAVVGLWGSRLAGGLVNSESKLVRLAVQGGTAFFVATASHLVLDAVPHSEVMYGSVLGKWSVLATELVIIFNAIFWICCVRNLNFLIVFSGMAGGAWLDCASLLLDSGFPQNFLLNAVIDFHNYFHSQYVLELSLSLPMQIVIVVFALVFLF</sequence>
<comment type="caution">
    <text evidence="2">The sequence shown here is derived from an EMBL/GenBank/DDBJ whole genome shotgun (WGS) entry which is preliminary data.</text>
</comment>
<organism evidence="2 3">
    <name type="scientific">Candidatus Yanofskybacteria bacterium RIFCSPLOWO2_01_FULL_43_22</name>
    <dbReference type="NCBI Taxonomy" id="1802695"/>
    <lineage>
        <taxon>Bacteria</taxon>
        <taxon>Candidatus Yanofskyibacteriota</taxon>
    </lineage>
</organism>
<evidence type="ECO:0000256" key="1">
    <source>
        <dbReference type="SAM" id="Phobius"/>
    </source>
</evidence>
<reference evidence="2 3" key="1">
    <citation type="journal article" date="2016" name="Nat. Commun.">
        <title>Thousands of microbial genomes shed light on interconnected biogeochemical processes in an aquifer system.</title>
        <authorList>
            <person name="Anantharaman K."/>
            <person name="Brown C.T."/>
            <person name="Hug L.A."/>
            <person name="Sharon I."/>
            <person name="Castelle C.J."/>
            <person name="Probst A.J."/>
            <person name="Thomas B.C."/>
            <person name="Singh A."/>
            <person name="Wilkins M.J."/>
            <person name="Karaoz U."/>
            <person name="Brodie E.L."/>
            <person name="Williams K.H."/>
            <person name="Hubbard S.S."/>
            <person name="Banfield J.F."/>
        </authorList>
    </citation>
    <scope>NUCLEOTIDE SEQUENCE [LARGE SCALE GENOMIC DNA]</scope>
</reference>
<dbReference type="STRING" id="1802695.A3A13_02980"/>
<proteinExistence type="predicted"/>
<keyword evidence="1" id="KW-1133">Transmembrane helix</keyword>
<feature type="transmembrane region" description="Helical" evidence="1">
    <location>
        <begin position="94"/>
        <end position="114"/>
    </location>
</feature>
<evidence type="ECO:0000313" key="2">
    <source>
        <dbReference type="EMBL" id="OGN24011.1"/>
    </source>
</evidence>
<feature type="transmembrane region" description="Helical" evidence="1">
    <location>
        <begin position="138"/>
        <end position="160"/>
    </location>
</feature>
<evidence type="ECO:0000313" key="3">
    <source>
        <dbReference type="Proteomes" id="UP000178911"/>
    </source>
</evidence>
<dbReference type="EMBL" id="MGKJ01000014">
    <property type="protein sequence ID" value="OGN24011.1"/>
    <property type="molecule type" value="Genomic_DNA"/>
</dbReference>